<evidence type="ECO:0000313" key="2">
    <source>
        <dbReference type="EMBL" id="UUY03065.1"/>
    </source>
</evidence>
<organism evidence="2 3">
    <name type="scientific">Svornostia abyssi</name>
    <dbReference type="NCBI Taxonomy" id="2898438"/>
    <lineage>
        <taxon>Bacteria</taxon>
        <taxon>Bacillati</taxon>
        <taxon>Actinomycetota</taxon>
        <taxon>Thermoleophilia</taxon>
        <taxon>Solirubrobacterales</taxon>
        <taxon>Baekduiaceae</taxon>
        <taxon>Svornostia</taxon>
    </lineage>
</organism>
<keyword evidence="1" id="KW-0472">Membrane</keyword>
<evidence type="ECO:0008006" key="4">
    <source>
        <dbReference type="Google" id="ProtNLM"/>
    </source>
</evidence>
<dbReference type="Gene3D" id="3.30.2010.10">
    <property type="entry name" value="Metalloproteases ('zincins'), catalytic domain"/>
    <property type="match status" value="1"/>
</dbReference>
<dbReference type="InterPro" id="IPR052173">
    <property type="entry name" value="Beta-lactam_resp_regulator"/>
</dbReference>
<dbReference type="PANTHER" id="PTHR34978">
    <property type="entry name" value="POSSIBLE SENSOR-TRANSDUCER PROTEIN BLAR"/>
    <property type="match status" value="1"/>
</dbReference>
<keyword evidence="1" id="KW-1133">Transmembrane helix</keyword>
<feature type="transmembrane region" description="Helical" evidence="1">
    <location>
        <begin position="86"/>
        <end position="111"/>
    </location>
</feature>
<dbReference type="EMBL" id="CP088295">
    <property type="protein sequence ID" value="UUY03065.1"/>
    <property type="molecule type" value="Genomic_DNA"/>
</dbReference>
<keyword evidence="3" id="KW-1185">Reference proteome</keyword>
<keyword evidence="1" id="KW-0812">Transmembrane</keyword>
<accession>A0ABY5PF31</accession>
<dbReference type="Proteomes" id="UP001058860">
    <property type="component" value="Chromosome"/>
</dbReference>
<sequence>MTLSLTIAATLLLTFLPRVLPLERAAPLAAAVAWLSALGARSLALISLALAAALYLPGPIVELVRHWCLSVPLPGAGISVELTGHLLAQAIVLAPAMALTLSAAHALSLTVRDARRVRRLLRDDVLWIGPGDAAVVAGDHIVLATAGIAHPRLIVSAGALVALDDDELAAGLDHERGHISRGHRYLVVLAEVLHGVARLLPGAGHAKTEALYHLERDADQWSLRQNHDPAVLARAICKAALAPAFTPAMTGLASGRTVRRVELLLRTETGLGPRRALVTAVAVGISFLSLLSLSAVPATAAGGVHVLQSHQPEQHCAP</sequence>
<gene>
    <name evidence="2" type="ORF">LRS13_20670</name>
</gene>
<proteinExistence type="predicted"/>
<evidence type="ECO:0000313" key="3">
    <source>
        <dbReference type="Proteomes" id="UP001058860"/>
    </source>
</evidence>
<dbReference type="PANTHER" id="PTHR34978:SF3">
    <property type="entry name" value="SLR0241 PROTEIN"/>
    <property type="match status" value="1"/>
</dbReference>
<protein>
    <recommendedName>
        <fullName evidence="4">Peptidase M48 domain-containing protein</fullName>
    </recommendedName>
</protein>
<name>A0ABY5PF31_9ACTN</name>
<reference evidence="3" key="1">
    <citation type="submission" date="2021-11" db="EMBL/GenBank/DDBJ databases">
        <title>Cultivation dependent microbiological survey of springs from the worlds oldest radium mine currently devoted to the extraction of radon-saturated water.</title>
        <authorList>
            <person name="Kapinusova G."/>
            <person name="Smrhova T."/>
            <person name="Strejcek M."/>
            <person name="Suman J."/>
            <person name="Jani K."/>
            <person name="Pajer P."/>
            <person name="Uhlik O."/>
        </authorList>
    </citation>
    <scope>NUCLEOTIDE SEQUENCE [LARGE SCALE GENOMIC DNA]</scope>
    <source>
        <strain evidence="3">J379</strain>
    </source>
</reference>
<feature type="transmembrane region" description="Helical" evidence="1">
    <location>
        <begin position="31"/>
        <end position="56"/>
    </location>
</feature>
<feature type="transmembrane region" description="Helical" evidence="1">
    <location>
        <begin position="276"/>
        <end position="296"/>
    </location>
</feature>
<dbReference type="RefSeq" id="WP_353863580.1">
    <property type="nucleotide sequence ID" value="NZ_CP088295.1"/>
</dbReference>
<evidence type="ECO:0000256" key="1">
    <source>
        <dbReference type="SAM" id="Phobius"/>
    </source>
</evidence>